<feature type="non-terminal residue" evidence="1">
    <location>
        <position position="1"/>
    </location>
</feature>
<proteinExistence type="predicted"/>
<name>A0ACC3CUY0_9PEZI</name>
<reference evidence="1" key="1">
    <citation type="submission" date="2024-09" db="EMBL/GenBank/DDBJ databases">
        <title>Black Yeasts Isolated from many extreme environments.</title>
        <authorList>
            <person name="Coleine C."/>
            <person name="Stajich J.E."/>
            <person name="Selbmann L."/>
        </authorList>
    </citation>
    <scope>NUCLEOTIDE SEQUENCE</scope>
    <source>
        <strain evidence="1">CCFEE 5737</strain>
    </source>
</reference>
<keyword evidence="2" id="KW-1185">Reference proteome</keyword>
<comment type="caution">
    <text evidence="1">The sequence shown here is derived from an EMBL/GenBank/DDBJ whole genome shotgun (WGS) entry which is preliminary data.</text>
</comment>
<sequence length="238" mass="25652">ETEYVVTAIKHIFREHLVIQFNVKNTLPDTILADVTVIATPTDDEETGTAPFEEDFTIPAPALKTNEPGTIYVAFKRSADSPFVATSFSNVLKFTSKEIDPSTNEPEEGGYEDEYQVEDLELNGADYIVPAFAGSFDAIWSDTQGDQASETMQLSSVKSIADATEQIAKTLSLQPLDGTDVALSQTTHTLKLYGKTITGGKVAANVRMAFSAKTGVTMKIETRADEEGIAALVVASLS</sequence>
<dbReference type="EMBL" id="JAWDJW010011257">
    <property type="protein sequence ID" value="KAK3044929.1"/>
    <property type="molecule type" value="Genomic_DNA"/>
</dbReference>
<protein>
    <submittedName>
        <fullName evidence="1">Uncharacterized protein</fullName>
    </submittedName>
</protein>
<accession>A0ACC3CUY0</accession>
<gene>
    <name evidence="1" type="ORF">LTS18_015019</name>
</gene>
<organism evidence="1 2">
    <name type="scientific">Coniosporium uncinatum</name>
    <dbReference type="NCBI Taxonomy" id="93489"/>
    <lineage>
        <taxon>Eukaryota</taxon>
        <taxon>Fungi</taxon>
        <taxon>Dikarya</taxon>
        <taxon>Ascomycota</taxon>
        <taxon>Pezizomycotina</taxon>
        <taxon>Dothideomycetes</taxon>
        <taxon>Dothideomycetes incertae sedis</taxon>
        <taxon>Coniosporium</taxon>
    </lineage>
</organism>
<evidence type="ECO:0000313" key="1">
    <source>
        <dbReference type="EMBL" id="KAK3044929.1"/>
    </source>
</evidence>
<evidence type="ECO:0000313" key="2">
    <source>
        <dbReference type="Proteomes" id="UP001186974"/>
    </source>
</evidence>
<dbReference type="Proteomes" id="UP001186974">
    <property type="component" value="Unassembled WGS sequence"/>
</dbReference>